<dbReference type="Proteomes" id="UP000198287">
    <property type="component" value="Unassembled WGS sequence"/>
</dbReference>
<protein>
    <submittedName>
        <fullName evidence="2">Uncharacterized protein</fullName>
    </submittedName>
</protein>
<gene>
    <name evidence="2" type="ORF">Fcan01_20980</name>
</gene>
<reference evidence="2 3" key="1">
    <citation type="submission" date="2015-12" db="EMBL/GenBank/DDBJ databases">
        <title>The genome of Folsomia candida.</title>
        <authorList>
            <person name="Faddeeva A."/>
            <person name="Derks M.F."/>
            <person name="Anvar Y."/>
            <person name="Smit S."/>
            <person name="Van Straalen N."/>
            <person name="Roelofs D."/>
        </authorList>
    </citation>
    <scope>NUCLEOTIDE SEQUENCE [LARGE SCALE GENOMIC DNA]</scope>
    <source>
        <strain evidence="2 3">VU population</strain>
        <tissue evidence="2">Whole body</tissue>
    </source>
</reference>
<sequence>MKFVNTFGIYCAIFILLIAPESNGKVEAPPAQKSCKKWIFNLLSVVLDAAGPCVEKSLETQSLGQVVTRIFCFVKCLLNELAVLNEDGAFDQFKSALFFAENFPETIRNELMQKAGPCFKVAEAFNGTEYYCKSYAPFSHCVVTIVIPAMTPHVLGCFGTRFITAGLNAAFGFLINQTRSDRLVEIRGKNGRLRSPNNRTLKMLTTAKPKLDKRKGLRT</sequence>
<dbReference type="OrthoDB" id="5978988at2759"/>
<dbReference type="GO" id="GO:0005549">
    <property type="term" value="F:odorant binding"/>
    <property type="evidence" value="ECO:0007669"/>
    <property type="project" value="InterPro"/>
</dbReference>
<evidence type="ECO:0000313" key="2">
    <source>
        <dbReference type="EMBL" id="OXA44441.1"/>
    </source>
</evidence>
<feature type="signal peptide" evidence="1">
    <location>
        <begin position="1"/>
        <end position="24"/>
    </location>
</feature>
<dbReference type="SUPFAM" id="SSF47565">
    <property type="entry name" value="Insect pheromone/odorant-binding proteins"/>
    <property type="match status" value="1"/>
</dbReference>
<dbReference type="InterPro" id="IPR036728">
    <property type="entry name" value="PBP_GOBP_sf"/>
</dbReference>
<proteinExistence type="predicted"/>
<evidence type="ECO:0000313" key="3">
    <source>
        <dbReference type="Proteomes" id="UP000198287"/>
    </source>
</evidence>
<accession>A0A226DIM4</accession>
<organism evidence="2 3">
    <name type="scientific">Folsomia candida</name>
    <name type="common">Springtail</name>
    <dbReference type="NCBI Taxonomy" id="158441"/>
    <lineage>
        <taxon>Eukaryota</taxon>
        <taxon>Metazoa</taxon>
        <taxon>Ecdysozoa</taxon>
        <taxon>Arthropoda</taxon>
        <taxon>Hexapoda</taxon>
        <taxon>Collembola</taxon>
        <taxon>Entomobryomorpha</taxon>
        <taxon>Isotomoidea</taxon>
        <taxon>Isotomidae</taxon>
        <taxon>Proisotominae</taxon>
        <taxon>Folsomia</taxon>
    </lineage>
</organism>
<comment type="caution">
    <text evidence="2">The sequence shown here is derived from an EMBL/GenBank/DDBJ whole genome shotgun (WGS) entry which is preliminary data.</text>
</comment>
<keyword evidence="3" id="KW-1185">Reference proteome</keyword>
<evidence type="ECO:0000256" key="1">
    <source>
        <dbReference type="SAM" id="SignalP"/>
    </source>
</evidence>
<name>A0A226DIM4_FOLCA</name>
<dbReference type="EMBL" id="LNIX01000019">
    <property type="protein sequence ID" value="OXA44441.1"/>
    <property type="molecule type" value="Genomic_DNA"/>
</dbReference>
<feature type="chain" id="PRO_5013234394" evidence="1">
    <location>
        <begin position="25"/>
        <end position="219"/>
    </location>
</feature>
<keyword evidence="1" id="KW-0732">Signal</keyword>
<dbReference type="AlphaFoldDB" id="A0A226DIM4"/>